<protein>
    <recommendedName>
        <fullName evidence="3">MobI</fullName>
    </recommendedName>
</protein>
<keyword evidence="2" id="KW-0614">Plasmid</keyword>
<dbReference type="Pfam" id="PF19456">
    <property type="entry name" value="MobI"/>
    <property type="match status" value="1"/>
</dbReference>
<evidence type="ECO:0000256" key="1">
    <source>
        <dbReference type="SAM" id="MobiDB-lite"/>
    </source>
</evidence>
<reference evidence="2" key="1">
    <citation type="submission" date="2017-02" db="EMBL/GenBank/DDBJ databases">
        <title>Emergence of VIM metallo-beta-lactamase producing Alcaligenes faecalis in GAZA, Palestine.</title>
        <authorList>
            <person name="Al Laham N."/>
            <person name="Chavda K."/>
            <person name="Cienfuegos V."/>
            <person name="Kreiswirth B."/>
            <person name="Chen L."/>
        </authorList>
    </citation>
    <scope>NUCLEOTIDE SEQUENCE</scope>
    <source>
        <strain evidence="2">GZAF1</strain>
        <plasmid evidence="2">pGZAF1_VIM</plasmid>
    </source>
</reference>
<name>A0A1Z3MKX2_ALCFA</name>
<evidence type="ECO:0000313" key="2">
    <source>
        <dbReference type="EMBL" id="ASD48449.1"/>
    </source>
</evidence>
<dbReference type="AlphaFoldDB" id="A0A1Z3MKX2"/>
<proteinExistence type="predicted"/>
<accession>A0A1Z3MKX2</accession>
<feature type="compositionally biased region" description="Basic and acidic residues" evidence="1">
    <location>
        <begin position="1"/>
        <end position="19"/>
    </location>
</feature>
<geneLocation type="plasmid" evidence="2">
    <name>pGZAF1_VIM</name>
</geneLocation>
<sequence length="172" mass="19998">MRDWEHLSRTNETSERDDVTSDELDSVGRTFVQNVRDLVEQELYVVATDARKAADIFWEINQEVRESGVAGEQGYFGTRVRVLNKSIAATWHKNRFVPGPGDKKKVFSTHLEKGLGPRYPTKTFKGARDWELEAIQVTEDRYSLLRQRSNALSKIRRALSEYERLLDKCYQE</sequence>
<organism evidence="2">
    <name type="scientific">Alcaligenes faecalis</name>
    <dbReference type="NCBI Taxonomy" id="511"/>
    <lineage>
        <taxon>Bacteria</taxon>
        <taxon>Pseudomonadati</taxon>
        <taxon>Pseudomonadota</taxon>
        <taxon>Betaproteobacteria</taxon>
        <taxon>Burkholderiales</taxon>
        <taxon>Alcaligenaceae</taxon>
        <taxon>Alcaligenes</taxon>
    </lineage>
</organism>
<dbReference type="EMBL" id="KY623659">
    <property type="protein sequence ID" value="ASD48449.1"/>
    <property type="molecule type" value="Genomic_DNA"/>
</dbReference>
<feature type="region of interest" description="Disordered" evidence="1">
    <location>
        <begin position="1"/>
        <end position="22"/>
    </location>
</feature>
<evidence type="ECO:0008006" key="3">
    <source>
        <dbReference type="Google" id="ProtNLM"/>
    </source>
</evidence>
<dbReference type="InterPro" id="IPR045809">
    <property type="entry name" value="MobI"/>
</dbReference>